<keyword evidence="2" id="KW-0645">Protease</keyword>
<keyword evidence="1" id="KW-0175">Coiled coil</keyword>
<dbReference type="KEGG" id="tvd:SG34_010550"/>
<reference evidence="2 3" key="2">
    <citation type="journal article" date="2022" name="Mar. Drugs">
        <title>Bioassay-Guided Fractionation Leads to the Detection of Cholic Acid Generated by the Rare Thalassomonas sp.</title>
        <authorList>
            <person name="Pheiffer F."/>
            <person name="Schneider Y.K."/>
            <person name="Hansen E.H."/>
            <person name="Andersen J.H."/>
            <person name="Isaksson J."/>
            <person name="Busche T."/>
            <person name="R C."/>
            <person name="Kalinowski J."/>
            <person name="Zyl L.V."/>
            <person name="Trindade M."/>
        </authorList>
    </citation>
    <scope>NUCLEOTIDE SEQUENCE [LARGE SCALE GENOMIC DNA]</scope>
    <source>
        <strain evidence="2 3">XOM25</strain>
    </source>
</reference>
<evidence type="ECO:0000313" key="3">
    <source>
        <dbReference type="Proteomes" id="UP000032352"/>
    </source>
</evidence>
<evidence type="ECO:0000313" key="2">
    <source>
        <dbReference type="EMBL" id="WDE07286.1"/>
    </source>
</evidence>
<sequence>MKKFKNTAIAVLTATKKTDTAMAVLSFSVGAIDVSNANRVQLLPDGHFSANDGRPFDVPGGKWLMDAEAFASLQAHAAKRVNDFHFDYEHQTLYSEKNGKDAPAAGWFKAIEYVPGEGLFALDVDWTPKAQEYIDNKEYRYVSAVFSYDPQTGRPIELLHVALTNAPAIDGMKAITALKAQSTLTTTQTGEPPMNEALKLLLDLLGVATDGVDFTNEAALKQVQEQAKTALAALKTKADRAETAEADLEKEKDHVASLKANGGTTPDLAKFVPIATYNAAMAQVAALKSGNDENTIEQLLKDNAAKIYGPEDRDYLEELGKENGVAVLKAALEPRAAIAALTTKQTEGKKKPEDNPTGELTADQIAICKNMGISQEKFKEQLAKQGDK</sequence>
<protein>
    <submittedName>
        <fullName evidence="2">Phage protease</fullName>
    </submittedName>
</protein>
<dbReference type="InterPro" id="IPR012106">
    <property type="entry name" value="Phage_Mu_Gp1"/>
</dbReference>
<dbReference type="Proteomes" id="UP000032352">
    <property type="component" value="Chromosome"/>
</dbReference>
<reference evidence="2 3" key="1">
    <citation type="journal article" date="2015" name="Genome Announc.">
        <title>Draft Genome Sequences of Marine Isolates of Thalassomonas viridans and Thalassomonas actiniarum.</title>
        <authorList>
            <person name="Olonade I."/>
            <person name="van Zyl L.J."/>
            <person name="Trindade M."/>
        </authorList>
    </citation>
    <scope>NUCLEOTIDE SEQUENCE [LARGE SCALE GENOMIC DNA]</scope>
    <source>
        <strain evidence="2 3">XOM25</strain>
    </source>
</reference>
<dbReference type="GO" id="GO:0006508">
    <property type="term" value="P:proteolysis"/>
    <property type="evidence" value="ECO:0007669"/>
    <property type="project" value="UniProtKB-KW"/>
</dbReference>
<dbReference type="PIRSF" id="PIRSF016624">
    <property type="entry name" value="Mu_prophg_I"/>
    <property type="match status" value="1"/>
</dbReference>
<dbReference type="Pfam" id="PF10123">
    <property type="entry name" value="Mu-like_Pro"/>
    <property type="match status" value="1"/>
</dbReference>
<proteinExistence type="predicted"/>
<organism evidence="2 3">
    <name type="scientific">Thalassomonas viridans</name>
    <dbReference type="NCBI Taxonomy" id="137584"/>
    <lineage>
        <taxon>Bacteria</taxon>
        <taxon>Pseudomonadati</taxon>
        <taxon>Pseudomonadota</taxon>
        <taxon>Gammaproteobacteria</taxon>
        <taxon>Alteromonadales</taxon>
        <taxon>Colwelliaceae</taxon>
        <taxon>Thalassomonas</taxon>
    </lineage>
</organism>
<dbReference type="EMBL" id="CP059733">
    <property type="protein sequence ID" value="WDE07286.1"/>
    <property type="molecule type" value="Genomic_DNA"/>
</dbReference>
<feature type="coiled-coil region" evidence="1">
    <location>
        <begin position="224"/>
        <end position="261"/>
    </location>
</feature>
<accession>A0AAE9Z5T4</accession>
<name>A0AAE9Z5T4_9GAMM</name>
<dbReference type="AlphaFoldDB" id="A0AAE9Z5T4"/>
<dbReference type="GO" id="GO:0008233">
    <property type="term" value="F:peptidase activity"/>
    <property type="evidence" value="ECO:0007669"/>
    <property type="project" value="UniProtKB-KW"/>
</dbReference>
<dbReference type="RefSeq" id="WP_044840714.1">
    <property type="nucleotide sequence ID" value="NZ_CP059733.1"/>
</dbReference>
<keyword evidence="2" id="KW-0378">Hydrolase</keyword>
<evidence type="ECO:0000256" key="1">
    <source>
        <dbReference type="SAM" id="Coils"/>
    </source>
</evidence>
<gene>
    <name evidence="2" type="ORF">SG34_010550</name>
</gene>
<keyword evidence="3" id="KW-1185">Reference proteome</keyword>